<keyword evidence="2" id="KW-1185">Reference proteome</keyword>
<comment type="caution">
    <text evidence="1">The sequence shown here is derived from an EMBL/GenBank/DDBJ whole genome shotgun (WGS) entry which is preliminary data.</text>
</comment>
<reference evidence="1" key="1">
    <citation type="journal article" date="2023" name="Science">
        <title>Elucidation of the pathway for biosynthesis of saponin adjuvants from the soapbark tree.</title>
        <authorList>
            <person name="Reed J."/>
            <person name="Orme A."/>
            <person name="El-Demerdash A."/>
            <person name="Owen C."/>
            <person name="Martin L.B.B."/>
            <person name="Misra R.C."/>
            <person name="Kikuchi S."/>
            <person name="Rejzek M."/>
            <person name="Martin A.C."/>
            <person name="Harkess A."/>
            <person name="Leebens-Mack J."/>
            <person name="Louveau T."/>
            <person name="Stephenson M.J."/>
            <person name="Osbourn A."/>
        </authorList>
    </citation>
    <scope>NUCLEOTIDE SEQUENCE</scope>
    <source>
        <strain evidence="1">S10</strain>
    </source>
</reference>
<dbReference type="KEGG" id="qsa:O6P43_002721"/>
<organism evidence="1 2">
    <name type="scientific">Quillaja saponaria</name>
    <name type="common">Soap bark tree</name>
    <dbReference type="NCBI Taxonomy" id="32244"/>
    <lineage>
        <taxon>Eukaryota</taxon>
        <taxon>Viridiplantae</taxon>
        <taxon>Streptophyta</taxon>
        <taxon>Embryophyta</taxon>
        <taxon>Tracheophyta</taxon>
        <taxon>Spermatophyta</taxon>
        <taxon>Magnoliopsida</taxon>
        <taxon>eudicotyledons</taxon>
        <taxon>Gunneridae</taxon>
        <taxon>Pentapetalae</taxon>
        <taxon>rosids</taxon>
        <taxon>fabids</taxon>
        <taxon>Fabales</taxon>
        <taxon>Quillajaceae</taxon>
        <taxon>Quillaja</taxon>
    </lineage>
</organism>
<gene>
    <name evidence="1" type="ORF">O6P43_002721</name>
</gene>
<dbReference type="Proteomes" id="UP001163823">
    <property type="component" value="Chromosome 2"/>
</dbReference>
<evidence type="ECO:0000313" key="2">
    <source>
        <dbReference type="Proteomes" id="UP001163823"/>
    </source>
</evidence>
<dbReference type="EMBL" id="JARAOO010000002">
    <property type="protein sequence ID" value="KAJ7979308.1"/>
    <property type="molecule type" value="Genomic_DNA"/>
</dbReference>
<accession>A0AAD7QD17</accession>
<evidence type="ECO:0000313" key="1">
    <source>
        <dbReference type="EMBL" id="KAJ7979308.1"/>
    </source>
</evidence>
<proteinExistence type="predicted"/>
<sequence length="127" mass="14746">MDIYDSISWKERKFRNRSILPPVASQLGPTGVFHATSTIVEARHRINSARANEEFPPLSVQYIIDQQTERDRPNIDREALFRLLIDHGTVAVHEYSILGRRGEERWKPRWSLPPEMSLGLIHLLMDS</sequence>
<dbReference type="AlphaFoldDB" id="A0AAD7QD17"/>
<name>A0AAD7QD17_QUISA</name>
<protein>
    <submittedName>
        <fullName evidence="1">Uncharacterized protein</fullName>
    </submittedName>
</protein>